<evidence type="ECO:0000313" key="7">
    <source>
        <dbReference type="EMBL" id="CAE7262577.1"/>
    </source>
</evidence>
<dbReference type="PANTHER" id="PTHR13683">
    <property type="entry name" value="ASPARTYL PROTEASES"/>
    <property type="match status" value="1"/>
</dbReference>
<dbReference type="InterPro" id="IPR001461">
    <property type="entry name" value="Aspartic_peptidase_A1"/>
</dbReference>
<evidence type="ECO:0000256" key="5">
    <source>
        <dbReference type="PIRSR" id="PIRSR601461-1"/>
    </source>
</evidence>
<dbReference type="GO" id="GO:0004190">
    <property type="term" value="F:aspartic-type endopeptidase activity"/>
    <property type="evidence" value="ECO:0007669"/>
    <property type="project" value="InterPro"/>
</dbReference>
<evidence type="ECO:0000256" key="4">
    <source>
        <dbReference type="ARBA" id="ARBA00022801"/>
    </source>
</evidence>
<dbReference type="InterPro" id="IPR033121">
    <property type="entry name" value="PEPTIDASE_A1"/>
</dbReference>
<reference evidence="7" key="1">
    <citation type="submission" date="2021-02" db="EMBL/GenBank/DDBJ databases">
        <authorList>
            <person name="Dougan E. K."/>
            <person name="Rhodes N."/>
            <person name="Thang M."/>
            <person name="Chan C."/>
        </authorList>
    </citation>
    <scope>NUCLEOTIDE SEQUENCE</scope>
</reference>
<dbReference type="Pfam" id="PF00026">
    <property type="entry name" value="Asp"/>
    <property type="match status" value="1"/>
</dbReference>
<evidence type="ECO:0000256" key="3">
    <source>
        <dbReference type="ARBA" id="ARBA00022729"/>
    </source>
</evidence>
<dbReference type="SUPFAM" id="SSF50630">
    <property type="entry name" value="Acid proteases"/>
    <property type="match status" value="1"/>
</dbReference>
<name>A0A812MDW3_9DINO</name>
<dbReference type="Gene3D" id="2.40.70.10">
    <property type="entry name" value="Acid Proteases"/>
    <property type="match status" value="2"/>
</dbReference>
<dbReference type="EMBL" id="CAJNDS010001502">
    <property type="protein sequence ID" value="CAE7262577.1"/>
    <property type="molecule type" value="Genomic_DNA"/>
</dbReference>
<accession>A0A812MDW3</accession>
<sequence>MPPQGDQSLSRRLYDADKRIESARLYGDVATYQYYYVDLLVGSPVPQRTSVIADTGSTLCAFPCTGCKMCGHHLDANFDFQKSKTAEWVKCSRRGCDTCRMNYCAYSQSYTEGSSIEGYRFTDYVQLGDEFQENPPVRVQLGCHSRETRLFVTQKANGIFGLAPAKERMPTILVDVFKDKAHVNAAVFAMCLSSQGGLLTVGGFNESLNTAGVQWIALGLHGFYSVAVSKMVVEGPGGSELSGGFGRTIVDSGTTYTYLPDGLYRQLKSSVQTYCKEHNGCGARGTGSTCWTVPGGALSSFPPIRVVFQKGASVNWYPSSYLYRRSSGDLYCLGFESNGAARETAGCLRRDKCSNGGLGFRV</sequence>
<dbReference type="Proteomes" id="UP000604046">
    <property type="component" value="Unassembled WGS sequence"/>
</dbReference>
<dbReference type="GO" id="GO:0006508">
    <property type="term" value="P:proteolysis"/>
    <property type="evidence" value="ECO:0007669"/>
    <property type="project" value="UniProtKB-KW"/>
</dbReference>
<dbReference type="InterPro" id="IPR021109">
    <property type="entry name" value="Peptidase_aspartic_dom_sf"/>
</dbReference>
<proteinExistence type="inferred from homology"/>
<feature type="active site" evidence="5">
    <location>
        <position position="251"/>
    </location>
</feature>
<dbReference type="PROSITE" id="PS51767">
    <property type="entry name" value="PEPTIDASE_A1"/>
    <property type="match status" value="1"/>
</dbReference>
<dbReference type="PANTHER" id="PTHR13683:SF375">
    <property type="entry name" value="PEPTIDASE A1 DOMAIN-CONTAINING PROTEIN"/>
    <property type="match status" value="1"/>
</dbReference>
<evidence type="ECO:0000259" key="6">
    <source>
        <dbReference type="PROSITE" id="PS51767"/>
    </source>
</evidence>
<protein>
    <submittedName>
        <fullName evidence="7">APF1 protein</fullName>
    </submittedName>
</protein>
<keyword evidence="8" id="KW-1185">Reference proteome</keyword>
<feature type="active site" evidence="5">
    <location>
        <position position="54"/>
    </location>
</feature>
<keyword evidence="2" id="KW-0645">Protease</keyword>
<evidence type="ECO:0000256" key="2">
    <source>
        <dbReference type="ARBA" id="ARBA00022670"/>
    </source>
</evidence>
<evidence type="ECO:0000313" key="8">
    <source>
        <dbReference type="Proteomes" id="UP000604046"/>
    </source>
</evidence>
<dbReference type="OrthoDB" id="2747330at2759"/>
<keyword evidence="3" id="KW-0732">Signal</keyword>
<organism evidence="7 8">
    <name type="scientific">Symbiodinium natans</name>
    <dbReference type="NCBI Taxonomy" id="878477"/>
    <lineage>
        <taxon>Eukaryota</taxon>
        <taxon>Sar</taxon>
        <taxon>Alveolata</taxon>
        <taxon>Dinophyceae</taxon>
        <taxon>Suessiales</taxon>
        <taxon>Symbiodiniaceae</taxon>
        <taxon>Symbiodinium</taxon>
    </lineage>
</organism>
<comment type="similarity">
    <text evidence="1">Belongs to the peptidase A1 family.</text>
</comment>
<gene>
    <name evidence="7" type="primary">APF1</name>
    <name evidence="7" type="ORF">SNAT2548_LOCUS13779</name>
</gene>
<dbReference type="AlphaFoldDB" id="A0A812MDW3"/>
<comment type="caution">
    <text evidence="7">The sequence shown here is derived from an EMBL/GenBank/DDBJ whole genome shotgun (WGS) entry which is preliminary data.</text>
</comment>
<evidence type="ECO:0000256" key="1">
    <source>
        <dbReference type="ARBA" id="ARBA00007447"/>
    </source>
</evidence>
<keyword evidence="4" id="KW-0378">Hydrolase</keyword>
<feature type="domain" description="Peptidase A1" evidence="6">
    <location>
        <begin position="35"/>
        <end position="362"/>
    </location>
</feature>